<dbReference type="InterPro" id="IPR050516">
    <property type="entry name" value="Olfactory_GPCR"/>
</dbReference>
<evidence type="ECO:0000256" key="2">
    <source>
        <dbReference type="ARBA" id="ARBA00022475"/>
    </source>
</evidence>
<organism evidence="14 15">
    <name type="scientific">Alligator mississippiensis</name>
    <name type="common">American alligator</name>
    <dbReference type="NCBI Taxonomy" id="8496"/>
    <lineage>
        <taxon>Eukaryota</taxon>
        <taxon>Metazoa</taxon>
        <taxon>Chordata</taxon>
        <taxon>Craniata</taxon>
        <taxon>Vertebrata</taxon>
        <taxon>Euteleostomi</taxon>
        <taxon>Archelosauria</taxon>
        <taxon>Archosauria</taxon>
        <taxon>Crocodylia</taxon>
        <taxon>Alligatoridae</taxon>
        <taxon>Alligatorinae</taxon>
        <taxon>Alligator</taxon>
    </lineage>
</organism>
<dbReference type="InterPro" id="IPR000725">
    <property type="entry name" value="Olfact_rcpt"/>
</dbReference>
<evidence type="ECO:0000256" key="6">
    <source>
        <dbReference type="ARBA" id="ARBA00022989"/>
    </source>
</evidence>
<dbReference type="Proteomes" id="UP000050525">
    <property type="component" value="Unassembled WGS sequence"/>
</dbReference>
<dbReference type="GO" id="GO:0004930">
    <property type="term" value="F:G protein-coupled receptor activity"/>
    <property type="evidence" value="ECO:0007669"/>
    <property type="project" value="UniProtKB-KW"/>
</dbReference>
<name>A0A151MJR6_ALLMI</name>
<dbReference type="FunFam" id="1.20.1070.10:FF:000001">
    <property type="entry name" value="Olfactory receptor"/>
    <property type="match status" value="1"/>
</dbReference>
<keyword evidence="5 12" id="KW-0552">Olfaction</keyword>
<evidence type="ECO:0000256" key="9">
    <source>
        <dbReference type="ARBA" id="ARBA00023170"/>
    </source>
</evidence>
<evidence type="ECO:0000256" key="3">
    <source>
        <dbReference type="ARBA" id="ARBA00022606"/>
    </source>
</evidence>
<feature type="domain" description="G-protein coupled receptors family 1 profile" evidence="13">
    <location>
        <begin position="39"/>
        <end position="291"/>
    </location>
</feature>
<dbReference type="PRINTS" id="PR00237">
    <property type="entry name" value="GPCRRHODOPSN"/>
</dbReference>
<dbReference type="CDD" id="cd13954">
    <property type="entry name" value="7tmA_OR"/>
    <property type="match status" value="1"/>
</dbReference>
<dbReference type="PhylomeDB" id="A0A151MJR6"/>
<keyword evidence="3 12" id="KW-0716">Sensory transduction</keyword>
<dbReference type="InterPro" id="IPR017452">
    <property type="entry name" value="GPCR_Rhodpsn_7TM"/>
</dbReference>
<dbReference type="eggNOG" id="ENOG502SJ1M">
    <property type="taxonomic scope" value="Eukaryota"/>
</dbReference>
<sequence>MDNMTLVTEFILFGVSDTQELHSFLFGLFLLLYLTNVSGNLAVASITLWDSHLCTPMYFFVGNLSFIDIFYSSTTVPKMFVGLVWGGTGGSPISWRGCITQMFFFYFLGSTEAMLLTVMGYDRYLAVCRPLHYPLLMSRRLCWALAGSVWTAGFFHSLLHAIMASCLSFCCKQHLSHFFCDVSPLLEISCSDIQFNQILLAGVTGSIILGCLTLTIVSYAMILRAVLGMRSAEGLRKAFSTCGAHLTLVAIRYGCSGAMYLRPRSQRSLATDRLVTVLYTAVTPVLNPLIYTLRNKEVKAALRRVIARRVYA</sequence>
<dbReference type="EMBL" id="AKHW03006003">
    <property type="protein sequence ID" value="KYO24778.1"/>
    <property type="molecule type" value="Genomic_DNA"/>
</dbReference>
<evidence type="ECO:0000256" key="5">
    <source>
        <dbReference type="ARBA" id="ARBA00022725"/>
    </source>
</evidence>
<feature type="transmembrane region" description="Helical" evidence="12">
    <location>
        <begin position="93"/>
        <end position="121"/>
    </location>
</feature>
<gene>
    <name evidence="14" type="ORF">Y1Q_0014075</name>
</gene>
<evidence type="ECO:0000256" key="12">
    <source>
        <dbReference type="RuleBase" id="RU363047"/>
    </source>
</evidence>
<feature type="transmembrane region" description="Helical" evidence="12">
    <location>
        <begin position="141"/>
        <end position="159"/>
    </location>
</feature>
<evidence type="ECO:0000259" key="13">
    <source>
        <dbReference type="PROSITE" id="PS50262"/>
    </source>
</evidence>
<dbReference type="PROSITE" id="PS00237">
    <property type="entry name" value="G_PROTEIN_RECEP_F1_1"/>
    <property type="match status" value="1"/>
</dbReference>
<proteinExistence type="inferred from homology"/>
<keyword evidence="10 11" id="KW-0807">Transducer</keyword>
<keyword evidence="15" id="KW-1185">Reference proteome</keyword>
<evidence type="ECO:0000256" key="10">
    <source>
        <dbReference type="ARBA" id="ARBA00023224"/>
    </source>
</evidence>
<evidence type="ECO:0000256" key="4">
    <source>
        <dbReference type="ARBA" id="ARBA00022692"/>
    </source>
</evidence>
<comment type="caution">
    <text evidence="14">The sequence shown here is derived from an EMBL/GenBank/DDBJ whole genome shotgun (WGS) entry which is preliminary data.</text>
</comment>
<keyword evidence="4 11" id="KW-0812">Transmembrane</keyword>
<feature type="transmembrane region" description="Helical" evidence="12">
    <location>
        <begin position="198"/>
        <end position="226"/>
    </location>
</feature>
<keyword evidence="7 11" id="KW-0297">G-protein coupled receptor</keyword>
<feature type="transmembrane region" description="Helical" evidence="12">
    <location>
        <begin position="56"/>
        <end position="73"/>
    </location>
</feature>
<evidence type="ECO:0000256" key="7">
    <source>
        <dbReference type="ARBA" id="ARBA00023040"/>
    </source>
</evidence>
<evidence type="ECO:0000256" key="1">
    <source>
        <dbReference type="ARBA" id="ARBA00004651"/>
    </source>
</evidence>
<dbReference type="SUPFAM" id="SSF81321">
    <property type="entry name" value="Family A G protein-coupled receptor-like"/>
    <property type="match status" value="1"/>
</dbReference>
<dbReference type="GO" id="GO:0004984">
    <property type="term" value="F:olfactory receptor activity"/>
    <property type="evidence" value="ECO:0007669"/>
    <property type="project" value="InterPro"/>
</dbReference>
<keyword evidence="2 12" id="KW-1003">Cell membrane</keyword>
<dbReference type="PANTHER" id="PTHR26452">
    <property type="entry name" value="OLFACTORY RECEPTOR"/>
    <property type="match status" value="1"/>
</dbReference>
<dbReference type="Gene3D" id="1.20.1070.10">
    <property type="entry name" value="Rhodopsin 7-helix transmembrane proteins"/>
    <property type="match status" value="1"/>
</dbReference>
<keyword evidence="9 11" id="KW-0675">Receptor</keyword>
<dbReference type="GO" id="GO:0005886">
    <property type="term" value="C:plasma membrane"/>
    <property type="evidence" value="ECO:0007669"/>
    <property type="project" value="UniProtKB-SubCell"/>
</dbReference>
<dbReference type="InterPro" id="IPR000276">
    <property type="entry name" value="GPCR_Rhodpsn"/>
</dbReference>
<dbReference type="KEGG" id="amj:102576778"/>
<keyword evidence="6 12" id="KW-1133">Transmembrane helix</keyword>
<dbReference type="PROSITE" id="PS50262">
    <property type="entry name" value="G_PROTEIN_RECEP_F1_2"/>
    <property type="match status" value="1"/>
</dbReference>
<evidence type="ECO:0000313" key="14">
    <source>
        <dbReference type="EMBL" id="KYO24778.1"/>
    </source>
</evidence>
<comment type="subcellular location">
    <subcellularLocation>
        <location evidence="1 12">Cell membrane</location>
        <topology evidence="1 12">Multi-pass membrane protein</topology>
    </subcellularLocation>
</comment>
<accession>A0A151MJR6</accession>
<evidence type="ECO:0000256" key="11">
    <source>
        <dbReference type="RuleBase" id="RU000688"/>
    </source>
</evidence>
<keyword evidence="8 12" id="KW-0472">Membrane</keyword>
<evidence type="ECO:0000256" key="8">
    <source>
        <dbReference type="ARBA" id="ARBA00023136"/>
    </source>
</evidence>
<reference evidence="14 15" key="1">
    <citation type="journal article" date="2012" name="Genome Biol.">
        <title>Sequencing three crocodilian genomes to illuminate the evolution of archosaurs and amniotes.</title>
        <authorList>
            <person name="St John J.A."/>
            <person name="Braun E.L."/>
            <person name="Isberg S.R."/>
            <person name="Miles L.G."/>
            <person name="Chong A.Y."/>
            <person name="Gongora J."/>
            <person name="Dalzell P."/>
            <person name="Moran C."/>
            <person name="Bed'hom B."/>
            <person name="Abzhanov A."/>
            <person name="Burgess S.C."/>
            <person name="Cooksey A.M."/>
            <person name="Castoe T.A."/>
            <person name="Crawford N.G."/>
            <person name="Densmore L.D."/>
            <person name="Drew J.C."/>
            <person name="Edwards S.V."/>
            <person name="Faircloth B.C."/>
            <person name="Fujita M.K."/>
            <person name="Greenwold M.J."/>
            <person name="Hoffmann F.G."/>
            <person name="Howard J.M."/>
            <person name="Iguchi T."/>
            <person name="Janes D.E."/>
            <person name="Khan S.Y."/>
            <person name="Kohno S."/>
            <person name="de Koning A.J."/>
            <person name="Lance S.L."/>
            <person name="McCarthy F.M."/>
            <person name="McCormack J.E."/>
            <person name="Merchant M.E."/>
            <person name="Peterson D.G."/>
            <person name="Pollock D.D."/>
            <person name="Pourmand N."/>
            <person name="Raney B.J."/>
            <person name="Roessler K.A."/>
            <person name="Sanford J.R."/>
            <person name="Sawyer R.H."/>
            <person name="Schmidt C.J."/>
            <person name="Triplett E.W."/>
            <person name="Tuberville T.D."/>
            <person name="Venegas-Anaya M."/>
            <person name="Howard J.T."/>
            <person name="Jarvis E.D."/>
            <person name="Guillette L.J.Jr."/>
            <person name="Glenn T.C."/>
            <person name="Green R.E."/>
            <person name="Ray D.A."/>
        </authorList>
    </citation>
    <scope>NUCLEOTIDE SEQUENCE [LARGE SCALE GENOMIC DNA]</scope>
    <source>
        <strain evidence="14">KSC_2009_1</strain>
    </source>
</reference>
<feature type="transmembrane region" description="Helical" evidence="12">
    <location>
        <begin position="24"/>
        <end position="49"/>
    </location>
</feature>
<protein>
    <recommendedName>
        <fullName evidence="12">Olfactory receptor</fullName>
    </recommendedName>
</protein>
<dbReference type="Pfam" id="PF13853">
    <property type="entry name" value="7tm_4"/>
    <property type="match status" value="1"/>
</dbReference>
<dbReference type="AlphaFoldDB" id="A0A151MJR6"/>
<evidence type="ECO:0000313" key="15">
    <source>
        <dbReference type="Proteomes" id="UP000050525"/>
    </source>
</evidence>
<dbReference type="PRINTS" id="PR00245">
    <property type="entry name" value="OLFACTORYR"/>
</dbReference>
<comment type="similarity">
    <text evidence="11">Belongs to the G-protein coupled receptor 1 family.</text>
</comment>
<dbReference type="OrthoDB" id="5967130at2759"/>